<gene>
    <name evidence="1" type="ORF">KKR91_01135</name>
</gene>
<sequence length="177" mass="19743">MKLTVKRPETTVEFCLDGELFSRYEELTADLAEARKMALADGRLNGEPNTIARQIVGLAQEMRAETVTFTLRGMPRQEWAKLIAENPPREDHPVDRTFGANAEALMAEAIPACIVGVKKDGEPVEFTPATDWAELAAEMTDSQYDEFVLKTMSVNRGRQEVPFSQAAYKLTADSEQM</sequence>
<dbReference type="AlphaFoldDB" id="A0A975M5D1"/>
<proteinExistence type="predicted"/>
<organism evidence="1 2">
    <name type="scientific">Arthrobacter jiangjiafuii</name>
    <dbReference type="NCBI Taxonomy" id="2817475"/>
    <lineage>
        <taxon>Bacteria</taxon>
        <taxon>Bacillati</taxon>
        <taxon>Actinomycetota</taxon>
        <taxon>Actinomycetes</taxon>
        <taxon>Micrococcales</taxon>
        <taxon>Micrococcaceae</taxon>
        <taxon>Arthrobacter</taxon>
    </lineage>
</organism>
<evidence type="ECO:0000313" key="2">
    <source>
        <dbReference type="Proteomes" id="UP000676885"/>
    </source>
</evidence>
<keyword evidence="2" id="KW-1185">Reference proteome</keyword>
<name>A0A975M5D1_9MICC</name>
<evidence type="ECO:0008006" key="3">
    <source>
        <dbReference type="Google" id="ProtNLM"/>
    </source>
</evidence>
<dbReference type="Proteomes" id="UP000676885">
    <property type="component" value="Chromosome"/>
</dbReference>
<reference evidence="1 2" key="1">
    <citation type="submission" date="2021-05" db="EMBL/GenBank/DDBJ databases">
        <title>Novel species in genus Arthrobacter.</title>
        <authorList>
            <person name="Zhang G."/>
        </authorList>
    </citation>
    <scope>NUCLEOTIDE SEQUENCE [LARGE SCALE GENOMIC DNA]</scope>
    <source>
        <strain evidence="2">zg-ZUI227</strain>
    </source>
</reference>
<accession>A0A975M5D1</accession>
<dbReference type="RefSeq" id="WP_210231520.1">
    <property type="nucleotide sequence ID" value="NZ_CP076022.1"/>
</dbReference>
<dbReference type="KEGG" id="ajg:KKR91_01135"/>
<protein>
    <recommendedName>
        <fullName evidence="3">Tail assembly chaperone</fullName>
    </recommendedName>
</protein>
<dbReference type="EMBL" id="CP076022">
    <property type="protein sequence ID" value="QWC10288.1"/>
    <property type="molecule type" value="Genomic_DNA"/>
</dbReference>
<evidence type="ECO:0000313" key="1">
    <source>
        <dbReference type="EMBL" id="QWC10288.1"/>
    </source>
</evidence>